<keyword evidence="5 10" id="KW-0732">Signal</keyword>
<reference evidence="12" key="2">
    <citation type="journal article" date="2023" name="BMC Genomics">
        <title>Pest status, molecular evolution, and epigenetic factors derived from the genome assembly of Frankliniella fusca, a thysanopteran phytovirus vector.</title>
        <authorList>
            <person name="Catto M.A."/>
            <person name="Labadie P.E."/>
            <person name="Jacobson A.L."/>
            <person name="Kennedy G.G."/>
            <person name="Srinivasan R."/>
            <person name="Hunt B.G."/>
        </authorList>
    </citation>
    <scope>NUCLEOTIDE SEQUENCE</scope>
    <source>
        <strain evidence="12">PL_HMW_Pooled</strain>
    </source>
</reference>
<dbReference type="Proteomes" id="UP001219518">
    <property type="component" value="Unassembled WGS sequence"/>
</dbReference>
<dbReference type="Pfam" id="PF13855">
    <property type="entry name" value="LRR_8"/>
    <property type="match status" value="3"/>
</dbReference>
<dbReference type="GO" id="GO:0005615">
    <property type="term" value="C:extracellular space"/>
    <property type="evidence" value="ECO:0007669"/>
    <property type="project" value="TreeGrafter"/>
</dbReference>
<evidence type="ECO:0000256" key="5">
    <source>
        <dbReference type="ARBA" id="ARBA00022729"/>
    </source>
</evidence>
<dbReference type="PANTHER" id="PTHR45712:SF22">
    <property type="entry name" value="INSULIN-LIKE GROWTH FACTOR-BINDING PROTEIN COMPLEX ACID LABILE SUBUNIT"/>
    <property type="match status" value="1"/>
</dbReference>
<evidence type="ECO:0000313" key="13">
    <source>
        <dbReference type="Proteomes" id="UP001219518"/>
    </source>
</evidence>
<dbReference type="InterPro" id="IPR050333">
    <property type="entry name" value="SLRP"/>
</dbReference>
<dbReference type="InterPro" id="IPR000483">
    <property type="entry name" value="Cys-rich_flank_reg_C"/>
</dbReference>
<dbReference type="FunFam" id="3.80.10.10:FF:001438">
    <property type="entry name" value="Uncharacterized protein"/>
    <property type="match status" value="1"/>
</dbReference>
<evidence type="ECO:0000256" key="10">
    <source>
        <dbReference type="SAM" id="SignalP"/>
    </source>
</evidence>
<evidence type="ECO:0000256" key="6">
    <source>
        <dbReference type="ARBA" id="ARBA00022737"/>
    </source>
</evidence>
<dbReference type="SMART" id="SM00369">
    <property type="entry name" value="LRR_TYP"/>
    <property type="match status" value="12"/>
</dbReference>
<evidence type="ECO:0000256" key="1">
    <source>
        <dbReference type="ARBA" id="ARBA00004236"/>
    </source>
</evidence>
<keyword evidence="13" id="KW-1185">Reference proteome</keyword>
<feature type="signal peptide" evidence="10">
    <location>
        <begin position="1"/>
        <end position="24"/>
    </location>
</feature>
<dbReference type="Gene3D" id="3.80.10.10">
    <property type="entry name" value="Ribonuclease Inhibitor"/>
    <property type="match status" value="3"/>
</dbReference>
<dbReference type="InterPro" id="IPR001611">
    <property type="entry name" value="Leu-rich_rpt"/>
</dbReference>
<evidence type="ECO:0000256" key="9">
    <source>
        <dbReference type="SAM" id="Phobius"/>
    </source>
</evidence>
<evidence type="ECO:0000256" key="3">
    <source>
        <dbReference type="ARBA" id="ARBA00022614"/>
    </source>
</evidence>
<dbReference type="SUPFAM" id="SSF52058">
    <property type="entry name" value="L domain-like"/>
    <property type="match status" value="1"/>
</dbReference>
<evidence type="ECO:0000256" key="8">
    <source>
        <dbReference type="ARBA" id="ARBA00023136"/>
    </source>
</evidence>
<comment type="subcellular location">
    <subcellularLocation>
        <location evidence="1">Cell membrane</location>
    </subcellularLocation>
</comment>
<comment type="caution">
    <text evidence="12">The sequence shown here is derived from an EMBL/GenBank/DDBJ whole genome shotgun (WGS) entry which is preliminary data.</text>
</comment>
<gene>
    <name evidence="12" type="ORF">KUF71_019315</name>
</gene>
<dbReference type="SMART" id="SM00082">
    <property type="entry name" value="LRRCT"/>
    <property type="match status" value="1"/>
</dbReference>
<dbReference type="FunFam" id="3.80.10.10:FF:000611">
    <property type="entry name" value="Capricious, isoform E"/>
    <property type="match status" value="1"/>
</dbReference>
<dbReference type="EMBL" id="JAHWGI010000083">
    <property type="protein sequence ID" value="KAK3909059.1"/>
    <property type="molecule type" value="Genomic_DNA"/>
</dbReference>
<keyword evidence="8 9" id="KW-0472">Membrane</keyword>
<keyword evidence="6" id="KW-0677">Repeat</keyword>
<reference evidence="12" key="1">
    <citation type="submission" date="2021-07" db="EMBL/GenBank/DDBJ databases">
        <authorList>
            <person name="Catto M.A."/>
            <person name="Jacobson A."/>
            <person name="Kennedy G."/>
            <person name="Labadie P."/>
            <person name="Hunt B.G."/>
            <person name="Srinivasan R."/>
        </authorList>
    </citation>
    <scope>NUCLEOTIDE SEQUENCE</scope>
    <source>
        <strain evidence="12">PL_HMW_Pooled</strain>
        <tissue evidence="12">Head</tissue>
    </source>
</reference>
<dbReference type="InterPro" id="IPR032675">
    <property type="entry name" value="LRR_dom_sf"/>
</dbReference>
<protein>
    <submittedName>
        <fullName evidence="12">Leucine-rich repeat neuronal protein 2</fullName>
    </submittedName>
</protein>
<sequence>MALLREMRRCALLLPLLVLLQARAQKMCPQGCQCDDDTLVVTCESASLDVVPITLNPSIQRLGMRYNRVRTVDAALQFYGELQYVDLAHNALVSIPMRAFEAQRKLLELHLDHNKISAVDNGTFHGLLSLTVLSLRGNFLMELGPGQFGALRHLEELNLGQNRIAAIDARAFDGLAALRVLHLDDNQLRHVPSDALRPLSGLAELRVGLNAFSTLGDDAFKGLATLSVLDLAGAGLSNVSDAALRGLTGLRTLNLADNKLAAVPTAALAKLARLEELVLGQNPFPVLAVAAFQGLTNLRKLDVSGAPFLETVEKGAFRDNANLESLTLASNKRLTALTDGALQGLSKLRHLSLRNNQLSHLAEDMVSWRELRAAELAGNPLRCGCGLRWLPELLQRWRAAPTLCAAPLPLRGQPLDELDAERLGCARQLDGRQQALIAIAAGAALVLVALIALVLFKCRHRIRAALKSYRWNKRAISRKEQEYHKTFSDPEDYMNSLQKPIPVTEL</sequence>
<keyword evidence="3" id="KW-0433">Leucine-rich repeat</keyword>
<dbReference type="InterPro" id="IPR003591">
    <property type="entry name" value="Leu-rich_rpt_typical-subtyp"/>
</dbReference>
<dbReference type="AlphaFoldDB" id="A0AAE1GU85"/>
<evidence type="ECO:0000256" key="7">
    <source>
        <dbReference type="ARBA" id="ARBA00022989"/>
    </source>
</evidence>
<feature type="domain" description="LRRCT" evidence="11">
    <location>
        <begin position="379"/>
        <end position="426"/>
    </location>
</feature>
<evidence type="ECO:0000313" key="12">
    <source>
        <dbReference type="EMBL" id="KAK3909059.1"/>
    </source>
</evidence>
<evidence type="ECO:0000256" key="4">
    <source>
        <dbReference type="ARBA" id="ARBA00022692"/>
    </source>
</evidence>
<keyword evidence="4 9" id="KW-0812">Transmembrane</keyword>
<feature type="transmembrane region" description="Helical" evidence="9">
    <location>
        <begin position="435"/>
        <end position="456"/>
    </location>
</feature>
<proteinExistence type="predicted"/>
<accession>A0AAE1GU85</accession>
<organism evidence="12 13">
    <name type="scientific">Frankliniella fusca</name>
    <dbReference type="NCBI Taxonomy" id="407009"/>
    <lineage>
        <taxon>Eukaryota</taxon>
        <taxon>Metazoa</taxon>
        <taxon>Ecdysozoa</taxon>
        <taxon>Arthropoda</taxon>
        <taxon>Hexapoda</taxon>
        <taxon>Insecta</taxon>
        <taxon>Pterygota</taxon>
        <taxon>Neoptera</taxon>
        <taxon>Paraneoptera</taxon>
        <taxon>Thysanoptera</taxon>
        <taxon>Terebrantia</taxon>
        <taxon>Thripoidea</taxon>
        <taxon>Thripidae</taxon>
        <taxon>Frankliniella</taxon>
    </lineage>
</organism>
<evidence type="ECO:0000256" key="2">
    <source>
        <dbReference type="ARBA" id="ARBA00022475"/>
    </source>
</evidence>
<dbReference type="PANTHER" id="PTHR45712">
    <property type="entry name" value="AGAP008170-PA"/>
    <property type="match status" value="1"/>
</dbReference>
<keyword evidence="2" id="KW-1003">Cell membrane</keyword>
<feature type="chain" id="PRO_5042269191" evidence="10">
    <location>
        <begin position="25"/>
        <end position="506"/>
    </location>
</feature>
<name>A0AAE1GU85_9NEOP</name>
<evidence type="ECO:0000259" key="11">
    <source>
        <dbReference type="SMART" id="SM00082"/>
    </source>
</evidence>
<dbReference type="GO" id="GO:0005886">
    <property type="term" value="C:plasma membrane"/>
    <property type="evidence" value="ECO:0007669"/>
    <property type="project" value="UniProtKB-SubCell"/>
</dbReference>
<keyword evidence="7 9" id="KW-1133">Transmembrane helix</keyword>